<feature type="compositionally biased region" description="Polar residues" evidence="1">
    <location>
        <begin position="212"/>
        <end position="223"/>
    </location>
</feature>
<feature type="region of interest" description="Disordered" evidence="1">
    <location>
        <begin position="65"/>
        <end position="91"/>
    </location>
</feature>
<organism evidence="2 3">
    <name type="scientific">Romanomermis culicivorax</name>
    <name type="common">Nematode worm</name>
    <dbReference type="NCBI Taxonomy" id="13658"/>
    <lineage>
        <taxon>Eukaryota</taxon>
        <taxon>Metazoa</taxon>
        <taxon>Ecdysozoa</taxon>
        <taxon>Nematoda</taxon>
        <taxon>Enoplea</taxon>
        <taxon>Dorylaimia</taxon>
        <taxon>Mermithida</taxon>
        <taxon>Mermithoidea</taxon>
        <taxon>Mermithidae</taxon>
        <taxon>Romanomermis</taxon>
    </lineage>
</organism>
<feature type="region of interest" description="Disordered" evidence="1">
    <location>
        <begin position="151"/>
        <end position="223"/>
    </location>
</feature>
<feature type="region of interest" description="Disordered" evidence="1">
    <location>
        <begin position="105"/>
        <end position="137"/>
    </location>
</feature>
<proteinExistence type="predicted"/>
<feature type="compositionally biased region" description="Polar residues" evidence="1">
    <location>
        <begin position="73"/>
        <end position="83"/>
    </location>
</feature>
<reference evidence="3" key="1">
    <citation type="submission" date="2022-11" db="UniProtKB">
        <authorList>
            <consortium name="WormBaseParasite"/>
        </authorList>
    </citation>
    <scope>IDENTIFICATION</scope>
</reference>
<accession>A0A915L1F0</accession>
<dbReference type="Proteomes" id="UP000887565">
    <property type="component" value="Unplaced"/>
</dbReference>
<evidence type="ECO:0000313" key="3">
    <source>
        <dbReference type="WBParaSite" id="nRc.2.0.1.t44540-RA"/>
    </source>
</evidence>
<dbReference type="WBParaSite" id="nRc.2.0.1.t44540-RA">
    <property type="protein sequence ID" value="nRc.2.0.1.t44540-RA"/>
    <property type="gene ID" value="nRc.2.0.1.g44540"/>
</dbReference>
<evidence type="ECO:0000313" key="2">
    <source>
        <dbReference type="Proteomes" id="UP000887565"/>
    </source>
</evidence>
<evidence type="ECO:0000256" key="1">
    <source>
        <dbReference type="SAM" id="MobiDB-lite"/>
    </source>
</evidence>
<sequence length="276" mass="31491">MTVEDLIALQNELCNLIQNHQKILEQSDNNNMHNEKVEATSLYDAALLADRIEELNDRMNMIERQCSDKRESSSSTKQTTNSHPAHESQKKLEFLNMFRIEPKYLHDGLPTNRKSKRKAVPKSSYQTSAECKANQSQLNVKRKIVKKRTLERPLDDKIPKNFSPLLPNFSMSNTSPANTPPPQGSAKPMKIGEENLNHLENYTDDDNNYNNSEPYSTENSSLPSTPNRFITEITVHCNLCHNPFIVHQVGDSFAKTKKDSESICFLCQVRNPIFAL</sequence>
<dbReference type="AlphaFoldDB" id="A0A915L1F0"/>
<protein>
    <submittedName>
        <fullName evidence="3">Uncharacterized protein</fullName>
    </submittedName>
</protein>
<keyword evidence="2" id="KW-1185">Reference proteome</keyword>
<name>A0A915L1F0_ROMCU</name>
<feature type="compositionally biased region" description="Polar residues" evidence="1">
    <location>
        <begin position="123"/>
        <end position="137"/>
    </location>
</feature>